<gene>
    <name evidence="1" type="ORF">J2X78_000067</name>
</gene>
<keyword evidence="1" id="KW-0808">Transferase</keyword>
<proteinExistence type="predicted"/>
<protein>
    <submittedName>
        <fullName evidence="1">Glucokinase</fullName>
        <ecNumber evidence="1">2.7.1.2</ecNumber>
    </submittedName>
</protein>
<dbReference type="EMBL" id="JAVDTF010000001">
    <property type="protein sequence ID" value="MDR6781515.1"/>
    <property type="molecule type" value="Genomic_DNA"/>
</dbReference>
<organism evidence="1 2">
    <name type="scientific">Pedobacter africanus</name>
    <dbReference type="NCBI Taxonomy" id="151894"/>
    <lineage>
        <taxon>Bacteria</taxon>
        <taxon>Pseudomonadati</taxon>
        <taxon>Bacteroidota</taxon>
        <taxon>Sphingobacteriia</taxon>
        <taxon>Sphingobacteriales</taxon>
        <taxon>Sphingobacteriaceae</taxon>
        <taxon>Pedobacter</taxon>
    </lineage>
</organism>
<accession>A0ACC6KQS3</accession>
<dbReference type="Proteomes" id="UP001246858">
    <property type="component" value="Unassembled WGS sequence"/>
</dbReference>
<keyword evidence="2" id="KW-1185">Reference proteome</keyword>
<name>A0ACC6KQS3_9SPHI</name>
<sequence>MKKSYAIGIDVGGSSLKCGLVNSAGEVIYSFLFPLNNVLTEGEVIAFIHAAIRKCIEQSPEKVLGVGIGFPGIVDNNIVIGGADNLPGFENLDLGSIIAASTHLNVVIDNDANMMGWGELIYGSADNCSDVVFITVGTGIGGGLIIEGKLYGGYKNRGTELGHITIQHGGVKCSCGASGCFEAYASVAALIEDYAAMHGTDASGITGRMIVENYRANEPQALKAMGKHFDYMAAGVASFINVFSPQKVVIGGGISEAGDFYIEEISKRVLQMAMPGTSQYTRIVAARLGNQAGLLGCAARVFSNFNHLKN</sequence>
<evidence type="ECO:0000313" key="2">
    <source>
        <dbReference type="Proteomes" id="UP001246858"/>
    </source>
</evidence>
<comment type="caution">
    <text evidence="1">The sequence shown here is derived from an EMBL/GenBank/DDBJ whole genome shotgun (WGS) entry which is preliminary data.</text>
</comment>
<evidence type="ECO:0000313" key="1">
    <source>
        <dbReference type="EMBL" id="MDR6781515.1"/>
    </source>
</evidence>
<dbReference type="EC" id="2.7.1.2" evidence="1"/>
<reference evidence="1" key="1">
    <citation type="submission" date="2023-07" db="EMBL/GenBank/DDBJ databases">
        <title>Sorghum-associated microbial communities from plants grown in Nebraska, USA.</title>
        <authorList>
            <person name="Schachtman D."/>
        </authorList>
    </citation>
    <scope>NUCLEOTIDE SEQUENCE</scope>
    <source>
        <strain evidence="1">2697</strain>
    </source>
</reference>